<dbReference type="eggNOG" id="KOG0152">
    <property type="taxonomic scope" value="Eukaryota"/>
</dbReference>
<gene>
    <name evidence="2" type="primary">Piso0_000689</name>
    <name evidence="2" type="ORF">GNLVRS01_PISO0D01983g</name>
</gene>
<dbReference type="Proteomes" id="UP000005222">
    <property type="component" value="Chromosome D"/>
</dbReference>
<dbReference type="OrthoDB" id="4023202at2759"/>
<protein>
    <submittedName>
        <fullName evidence="2">Piso0_000689 protein</fullName>
    </submittedName>
</protein>
<dbReference type="Gene3D" id="1.10.10.440">
    <property type="entry name" value="FF domain"/>
    <property type="match status" value="1"/>
</dbReference>
<dbReference type="InterPro" id="IPR036517">
    <property type="entry name" value="FF_domain_sf"/>
</dbReference>
<dbReference type="AlphaFoldDB" id="G8YPS8"/>
<keyword evidence="3" id="KW-1185">Reference proteome</keyword>
<dbReference type="InParanoid" id="G8YPS8"/>
<feature type="compositionally biased region" description="Acidic residues" evidence="1">
    <location>
        <begin position="182"/>
        <end position="193"/>
    </location>
</feature>
<proteinExistence type="predicted"/>
<organism evidence="2 3">
    <name type="scientific">Pichia sorbitophila (strain ATCC MYA-4447 / BCRC 22081 / CBS 7064 / NBRC 10061 / NRRL Y-12695)</name>
    <name type="common">Hybrid yeast</name>
    <dbReference type="NCBI Taxonomy" id="559304"/>
    <lineage>
        <taxon>Eukaryota</taxon>
        <taxon>Fungi</taxon>
        <taxon>Dikarya</taxon>
        <taxon>Ascomycota</taxon>
        <taxon>Saccharomycotina</taxon>
        <taxon>Pichiomycetes</taxon>
        <taxon>Debaryomycetaceae</taxon>
        <taxon>Millerozyma</taxon>
    </lineage>
</organism>
<feature type="compositionally biased region" description="Basic and acidic residues" evidence="1">
    <location>
        <begin position="104"/>
        <end position="118"/>
    </location>
</feature>
<sequence length="509" mass="59360">MTGTPVLQYKIPYDEWYIVITSKGIHFYFNEADRHSYWQLHDVFEAYPSMRKDEFVRSINYADVALLMAKVNGLNISQYIKHDHKEDQEADEENKLAIAEDECGSKVHNLENGERDAEQQPPLEHYEDEEDVNEYDKDEQEKFLKSFLQEEGLVKEPWEAKSSNDTQRMNNMALSLGYGSSSEEDESEEDEDNEHSSEQVDVGSIEEETPIEHNGNIKVVSEVPASDSDAESDPEFDLEGLESEELDVTSKEKDFFGLLDEFSDKFSVFDEWSLIEEELLSELVKQPSFYSVPDAEERKLLFERWCKIQSEKSKLESDQDERNEYNYSSETGIVLSPEEKEPVSSPKSEKLYPTKVQLYYRYLLENKSMVRKMLYPEFISAKKAEIEDLFSGLTSKETENCFRQYRIMIIDFAQYEKSMKKQSKQDTNLKKLKLDNFLMSSHLESYIQKSNSKSTEVDNLTAGDKDYFDKWTELCNLFSIPPSIAENVQNFIVADEKRFNSYLEYIESS</sequence>
<feature type="compositionally biased region" description="Acidic residues" evidence="1">
    <location>
        <begin position="228"/>
        <end position="244"/>
    </location>
</feature>
<dbReference type="OMA" id="NMEVAVE"/>
<accession>G8YPS8</accession>
<reference evidence="2 3" key="1">
    <citation type="journal article" date="2012" name="G3 (Bethesda)">
        <title>Pichia sorbitophila, an interspecies yeast hybrid reveals early steps of genome resolution following polyploidization.</title>
        <authorList>
            <person name="Leh Louis V."/>
            <person name="Despons L."/>
            <person name="Friedrich A."/>
            <person name="Martin T."/>
            <person name="Durrens P."/>
            <person name="Casaregola S."/>
            <person name="Neuveglise C."/>
            <person name="Fairhead C."/>
            <person name="Marck C."/>
            <person name="Cruz J.A."/>
            <person name="Straub M.L."/>
            <person name="Kugler V."/>
            <person name="Sacerdot C."/>
            <person name="Uzunov Z."/>
            <person name="Thierry A."/>
            <person name="Weiss S."/>
            <person name="Bleykasten C."/>
            <person name="De Montigny J."/>
            <person name="Jacques N."/>
            <person name="Jung P."/>
            <person name="Lemaire M."/>
            <person name="Mallet S."/>
            <person name="Morel G."/>
            <person name="Richard G.F."/>
            <person name="Sarkar A."/>
            <person name="Savel G."/>
            <person name="Schacherer J."/>
            <person name="Seret M.L."/>
            <person name="Talla E."/>
            <person name="Samson G."/>
            <person name="Jubin C."/>
            <person name="Poulain J."/>
            <person name="Vacherie B."/>
            <person name="Barbe V."/>
            <person name="Pelletier E."/>
            <person name="Sherman D.J."/>
            <person name="Westhof E."/>
            <person name="Weissenbach J."/>
            <person name="Baret P.V."/>
            <person name="Wincker P."/>
            <person name="Gaillardin C."/>
            <person name="Dujon B."/>
            <person name="Souciet J.L."/>
        </authorList>
    </citation>
    <scope>NUCLEOTIDE SEQUENCE [LARGE SCALE GENOMIC DNA]</scope>
    <source>
        <strain evidence="3">ATCC MYA-4447 / BCRC 22081 / CBS 7064 / NBRC 10061 / NRRL Y-12695</strain>
    </source>
</reference>
<dbReference type="STRING" id="559304.G8YPS8"/>
<evidence type="ECO:0000256" key="1">
    <source>
        <dbReference type="SAM" id="MobiDB-lite"/>
    </source>
</evidence>
<feature type="region of interest" description="Disordered" evidence="1">
    <location>
        <begin position="177"/>
        <end position="244"/>
    </location>
</feature>
<name>G8YPS8_PICSO</name>
<feature type="compositionally biased region" description="Acidic residues" evidence="1">
    <location>
        <begin position="126"/>
        <end position="138"/>
    </location>
</feature>
<evidence type="ECO:0000313" key="3">
    <source>
        <dbReference type="Proteomes" id="UP000005222"/>
    </source>
</evidence>
<dbReference type="HOGENOM" id="CLU_049045_0_0_1"/>
<evidence type="ECO:0000313" key="2">
    <source>
        <dbReference type="EMBL" id="CCE78663.1"/>
    </source>
</evidence>
<dbReference type="SUPFAM" id="SSF81698">
    <property type="entry name" value="FF domain"/>
    <property type="match status" value="1"/>
</dbReference>
<feature type="region of interest" description="Disordered" evidence="1">
    <location>
        <begin position="104"/>
        <end position="138"/>
    </location>
</feature>
<dbReference type="EMBL" id="FO082056">
    <property type="protein sequence ID" value="CCE78663.1"/>
    <property type="molecule type" value="Genomic_DNA"/>
</dbReference>